<evidence type="ECO:0000256" key="5">
    <source>
        <dbReference type="ARBA" id="ARBA00022777"/>
    </source>
</evidence>
<evidence type="ECO:0000256" key="9">
    <source>
        <dbReference type="PROSITE-ProRule" id="PRU10141"/>
    </source>
</evidence>
<feature type="binding site" evidence="9">
    <location>
        <position position="70"/>
    </location>
    <ligand>
        <name>ATP</name>
        <dbReference type="ChEBI" id="CHEBI:30616"/>
    </ligand>
</feature>
<comment type="catalytic activity">
    <reaction evidence="8">
        <text>L-seryl-[protein] + ATP = O-phospho-L-seryl-[protein] + ADP + H(+)</text>
        <dbReference type="Rhea" id="RHEA:17989"/>
        <dbReference type="Rhea" id="RHEA-COMP:9863"/>
        <dbReference type="Rhea" id="RHEA-COMP:11604"/>
        <dbReference type="ChEBI" id="CHEBI:15378"/>
        <dbReference type="ChEBI" id="CHEBI:29999"/>
        <dbReference type="ChEBI" id="CHEBI:30616"/>
        <dbReference type="ChEBI" id="CHEBI:83421"/>
        <dbReference type="ChEBI" id="CHEBI:456216"/>
        <dbReference type="EC" id="2.7.11.1"/>
    </reaction>
</comment>
<accession>A0AAN9J6N8</accession>
<keyword evidence="3" id="KW-0808">Transferase</keyword>
<dbReference type="SUPFAM" id="SSF56112">
    <property type="entry name" value="Protein kinase-like (PK-like)"/>
    <property type="match status" value="1"/>
</dbReference>
<keyword evidence="2" id="KW-0723">Serine/threonine-protein kinase</keyword>
<name>A0AAN9J6N8_CLITE</name>
<keyword evidence="11" id="KW-1185">Reference proteome</keyword>
<protein>
    <recommendedName>
        <fullName evidence="1">non-specific serine/threonine protein kinase</fullName>
        <ecNumber evidence="1">2.7.11.1</ecNumber>
    </recommendedName>
</protein>
<comment type="caution">
    <text evidence="10">The sequence shown here is derived from an EMBL/GenBank/DDBJ whole genome shotgun (WGS) entry which is preliminary data.</text>
</comment>
<keyword evidence="6 9" id="KW-0067">ATP-binding</keyword>
<evidence type="ECO:0000256" key="6">
    <source>
        <dbReference type="ARBA" id="ARBA00022840"/>
    </source>
</evidence>
<evidence type="ECO:0000256" key="3">
    <source>
        <dbReference type="ARBA" id="ARBA00022679"/>
    </source>
</evidence>
<dbReference type="Proteomes" id="UP001359559">
    <property type="component" value="Unassembled WGS sequence"/>
</dbReference>
<gene>
    <name evidence="10" type="ORF">RJT34_16143</name>
</gene>
<evidence type="ECO:0000256" key="1">
    <source>
        <dbReference type="ARBA" id="ARBA00012513"/>
    </source>
</evidence>
<dbReference type="EMBL" id="JAYKXN010000004">
    <property type="protein sequence ID" value="KAK7293280.1"/>
    <property type="molecule type" value="Genomic_DNA"/>
</dbReference>
<evidence type="ECO:0000256" key="8">
    <source>
        <dbReference type="ARBA" id="ARBA00048679"/>
    </source>
</evidence>
<dbReference type="GO" id="GO:0004674">
    <property type="term" value="F:protein serine/threonine kinase activity"/>
    <property type="evidence" value="ECO:0007669"/>
    <property type="project" value="UniProtKB-KW"/>
</dbReference>
<proteinExistence type="predicted"/>
<organism evidence="10 11">
    <name type="scientific">Clitoria ternatea</name>
    <name type="common">Butterfly pea</name>
    <dbReference type="NCBI Taxonomy" id="43366"/>
    <lineage>
        <taxon>Eukaryota</taxon>
        <taxon>Viridiplantae</taxon>
        <taxon>Streptophyta</taxon>
        <taxon>Embryophyta</taxon>
        <taxon>Tracheophyta</taxon>
        <taxon>Spermatophyta</taxon>
        <taxon>Magnoliopsida</taxon>
        <taxon>eudicotyledons</taxon>
        <taxon>Gunneridae</taxon>
        <taxon>Pentapetalae</taxon>
        <taxon>rosids</taxon>
        <taxon>fabids</taxon>
        <taxon>Fabales</taxon>
        <taxon>Fabaceae</taxon>
        <taxon>Papilionoideae</taxon>
        <taxon>50 kb inversion clade</taxon>
        <taxon>NPAAA clade</taxon>
        <taxon>indigoferoid/millettioid clade</taxon>
        <taxon>Phaseoleae</taxon>
        <taxon>Clitoria</taxon>
    </lineage>
</organism>
<dbReference type="Gene3D" id="3.30.200.20">
    <property type="entry name" value="Phosphorylase Kinase, domain 1"/>
    <property type="match status" value="1"/>
</dbReference>
<dbReference type="PANTHER" id="PTHR45637">
    <property type="entry name" value="FLIPPASE KINASE 1-RELATED"/>
    <property type="match status" value="1"/>
</dbReference>
<evidence type="ECO:0000313" key="11">
    <source>
        <dbReference type="Proteomes" id="UP001359559"/>
    </source>
</evidence>
<dbReference type="AlphaFoldDB" id="A0AAN9J6N8"/>
<evidence type="ECO:0000256" key="7">
    <source>
        <dbReference type="ARBA" id="ARBA00047899"/>
    </source>
</evidence>
<reference evidence="10 11" key="1">
    <citation type="submission" date="2024-01" db="EMBL/GenBank/DDBJ databases">
        <title>The genomes of 5 underutilized Papilionoideae crops provide insights into root nodulation and disease resistance.</title>
        <authorList>
            <person name="Yuan L."/>
        </authorList>
    </citation>
    <scope>NUCLEOTIDE SEQUENCE [LARGE SCALE GENOMIC DNA]</scope>
    <source>
        <strain evidence="10">LY-2023</strain>
        <tissue evidence="10">Leaf</tissue>
    </source>
</reference>
<dbReference type="InterPro" id="IPR017441">
    <property type="entry name" value="Protein_kinase_ATP_BS"/>
</dbReference>
<evidence type="ECO:0000256" key="2">
    <source>
        <dbReference type="ARBA" id="ARBA00022527"/>
    </source>
</evidence>
<dbReference type="PROSITE" id="PS00107">
    <property type="entry name" value="PROTEIN_KINASE_ATP"/>
    <property type="match status" value="1"/>
</dbReference>
<comment type="catalytic activity">
    <reaction evidence="7">
        <text>L-threonyl-[protein] + ATP = O-phospho-L-threonyl-[protein] + ADP + H(+)</text>
        <dbReference type="Rhea" id="RHEA:46608"/>
        <dbReference type="Rhea" id="RHEA-COMP:11060"/>
        <dbReference type="Rhea" id="RHEA-COMP:11605"/>
        <dbReference type="ChEBI" id="CHEBI:15378"/>
        <dbReference type="ChEBI" id="CHEBI:30013"/>
        <dbReference type="ChEBI" id="CHEBI:30616"/>
        <dbReference type="ChEBI" id="CHEBI:61977"/>
        <dbReference type="ChEBI" id="CHEBI:456216"/>
        <dbReference type="EC" id="2.7.11.1"/>
    </reaction>
</comment>
<evidence type="ECO:0000313" key="10">
    <source>
        <dbReference type="EMBL" id="KAK7293280.1"/>
    </source>
</evidence>
<keyword evidence="5" id="KW-0418">Kinase</keyword>
<evidence type="ECO:0000256" key="4">
    <source>
        <dbReference type="ARBA" id="ARBA00022741"/>
    </source>
</evidence>
<dbReference type="InterPro" id="IPR011009">
    <property type="entry name" value="Kinase-like_dom_sf"/>
</dbReference>
<sequence>MPKPMPMNTWLFIPRPINRLGDKEYCGMILESGEPIGLRHFRPVKPLGSGDTGSVYLVELCGTIQYLAMKAMDKSVMLNRNKATKIQKKEPEVNVIVLANVIINCKSLTLQKSLEIVHVIALMVSSSAMFEYDVGGSIVGTIEGDIKGQTLEVGFLDDARKGAVTGAITTIELKNFSTIDEPYSKAVLLTSLLNGKVFMEGICPAVA</sequence>
<dbReference type="GO" id="GO:0005524">
    <property type="term" value="F:ATP binding"/>
    <property type="evidence" value="ECO:0007669"/>
    <property type="project" value="UniProtKB-UniRule"/>
</dbReference>
<dbReference type="EC" id="2.7.11.1" evidence="1"/>
<keyword evidence="4 9" id="KW-0547">Nucleotide-binding</keyword>